<sequence>MESARKHYAEHGISDADALHVIRNPVRLVEQEGDYEGRLLIIGVDAGVRLLEVVVVPADDPQRIIHVNVLQPKNYDYL</sequence>
<proteinExistence type="predicted"/>
<name>A0ABU5YP10_9MYCO</name>
<dbReference type="InterPro" id="IPR025354">
    <property type="entry name" value="DUF4258"/>
</dbReference>
<reference evidence="1 2" key="1">
    <citation type="submission" date="2023-12" db="EMBL/GenBank/DDBJ databases">
        <title>Description of new species of Mycobacterium terrae complex isolated from sewage at the Sao Paulo Zoological Park Foundation in Brazil.</title>
        <authorList>
            <person name="Romagnoli C.L."/>
            <person name="Conceicao E.C."/>
            <person name="Machado E."/>
            <person name="Barreto L.B.P.F."/>
            <person name="Sharma A."/>
            <person name="Silva N.M."/>
            <person name="Marques L.E."/>
            <person name="Juliana M.A."/>
            <person name="Lourenco M.C.S."/>
            <person name="Digiampietri L.A."/>
            <person name="Suffys P.N."/>
            <person name="Viana-Niero C."/>
        </authorList>
    </citation>
    <scope>NUCLEOTIDE SEQUENCE [LARGE SCALE GENOMIC DNA]</scope>
    <source>
        <strain evidence="1 2">MYC123</strain>
    </source>
</reference>
<dbReference type="EMBL" id="JAYJJT010000027">
    <property type="protein sequence ID" value="MEB3051799.1"/>
    <property type="molecule type" value="Genomic_DNA"/>
</dbReference>
<evidence type="ECO:0000313" key="2">
    <source>
        <dbReference type="Proteomes" id="UP001299046"/>
    </source>
</evidence>
<accession>A0ABU5YP10</accession>
<gene>
    <name evidence="1" type="ORF">KV112_18975</name>
</gene>
<dbReference type="Pfam" id="PF14076">
    <property type="entry name" value="DUF4258"/>
    <property type="match status" value="1"/>
</dbReference>
<comment type="caution">
    <text evidence="1">The sequence shown here is derived from an EMBL/GenBank/DDBJ whole genome shotgun (WGS) entry which is preliminary data.</text>
</comment>
<protein>
    <submittedName>
        <fullName evidence="1">DUF4258 domain-containing protein</fullName>
    </submittedName>
</protein>
<keyword evidence="2" id="KW-1185">Reference proteome</keyword>
<dbReference type="RefSeq" id="WP_329786629.1">
    <property type="nucleotide sequence ID" value="NZ_JAYJJS010000001.1"/>
</dbReference>
<evidence type="ECO:0000313" key="1">
    <source>
        <dbReference type="EMBL" id="MEB3051799.1"/>
    </source>
</evidence>
<dbReference type="Proteomes" id="UP001299046">
    <property type="component" value="Unassembled WGS sequence"/>
</dbReference>
<organism evidence="1 2">
    <name type="scientific">[Mycobacterium] zoologicum</name>
    <dbReference type="NCBI Taxonomy" id="2872311"/>
    <lineage>
        <taxon>Bacteria</taxon>
        <taxon>Bacillati</taxon>
        <taxon>Actinomycetota</taxon>
        <taxon>Actinomycetes</taxon>
        <taxon>Mycobacteriales</taxon>
        <taxon>Mycobacteriaceae</taxon>
        <taxon>Mycolicibacter</taxon>
    </lineage>
</organism>